<dbReference type="InterPro" id="IPR022385">
    <property type="entry name" value="Rhs_assc_core"/>
</dbReference>
<keyword evidence="3" id="KW-1133">Transmembrane helix</keyword>
<dbReference type="Pfam" id="PF05593">
    <property type="entry name" value="RHS_repeat"/>
    <property type="match status" value="2"/>
</dbReference>
<dbReference type="Pfam" id="PF21725">
    <property type="entry name" value="T7SS_signal"/>
    <property type="match status" value="1"/>
</dbReference>
<evidence type="ECO:0008006" key="10">
    <source>
        <dbReference type="Google" id="ProtNLM"/>
    </source>
</evidence>
<dbReference type="SUPFAM" id="SSF69304">
    <property type="entry name" value="Tricorn protease N-terminal domain"/>
    <property type="match status" value="1"/>
</dbReference>
<dbReference type="InterPro" id="IPR049082">
    <property type="entry name" value="T7SS_signal"/>
</dbReference>
<dbReference type="EMBL" id="CP029192">
    <property type="protein sequence ID" value="QES34023.1"/>
    <property type="molecule type" value="Genomic_DNA"/>
</dbReference>
<evidence type="ECO:0000256" key="2">
    <source>
        <dbReference type="SAM" id="MobiDB-lite"/>
    </source>
</evidence>
<feature type="compositionally biased region" description="Basic and acidic residues" evidence="2">
    <location>
        <begin position="108"/>
        <end position="138"/>
    </location>
</feature>
<feature type="domain" description="Type VII secretion system protein EssD-like" evidence="4">
    <location>
        <begin position="1396"/>
        <end position="1497"/>
    </location>
</feature>
<gene>
    <name evidence="8" type="ORF">DEJ48_12020</name>
</gene>
<dbReference type="InterPro" id="IPR031325">
    <property type="entry name" value="RHS_repeat"/>
</dbReference>
<dbReference type="InterPro" id="IPR050708">
    <property type="entry name" value="T6SS_VgrG/RHS"/>
</dbReference>
<dbReference type="NCBIfam" id="TIGR01643">
    <property type="entry name" value="YD_repeat_2x"/>
    <property type="match status" value="12"/>
</dbReference>
<feature type="domain" description="Teneurin-like YD-shell" evidence="7">
    <location>
        <begin position="763"/>
        <end position="1199"/>
    </location>
</feature>
<name>A0A5P2BUU3_STRVZ</name>
<dbReference type="InterPro" id="IPR045351">
    <property type="entry name" value="DUF6531"/>
</dbReference>
<dbReference type="Pfam" id="PF13930">
    <property type="entry name" value="Endonuclea_NS_2"/>
    <property type="match status" value="1"/>
</dbReference>
<dbReference type="NCBIfam" id="TIGR03696">
    <property type="entry name" value="Rhs_assc_core"/>
    <property type="match status" value="1"/>
</dbReference>
<evidence type="ECO:0000313" key="9">
    <source>
        <dbReference type="Proteomes" id="UP000322927"/>
    </source>
</evidence>
<evidence type="ECO:0000259" key="5">
    <source>
        <dbReference type="Pfam" id="PF20148"/>
    </source>
</evidence>
<dbReference type="PANTHER" id="PTHR32305">
    <property type="match status" value="1"/>
</dbReference>
<dbReference type="Pfam" id="PF20148">
    <property type="entry name" value="DUF6531"/>
    <property type="match status" value="1"/>
</dbReference>
<dbReference type="PANTHER" id="PTHR32305:SF15">
    <property type="entry name" value="PROTEIN RHSA-RELATED"/>
    <property type="match status" value="1"/>
</dbReference>
<feature type="compositionally biased region" description="Low complexity" evidence="2">
    <location>
        <begin position="93"/>
        <end position="107"/>
    </location>
</feature>
<dbReference type="Gene3D" id="3.40.570.10">
    <property type="entry name" value="Extracellular Endonuclease, subunit A"/>
    <property type="match status" value="1"/>
</dbReference>
<dbReference type="InterPro" id="IPR006530">
    <property type="entry name" value="YD"/>
</dbReference>
<evidence type="ECO:0000256" key="1">
    <source>
        <dbReference type="ARBA" id="ARBA00022737"/>
    </source>
</evidence>
<feature type="domain" description="Teneurin-like YD-shell" evidence="7">
    <location>
        <begin position="1265"/>
        <end position="1343"/>
    </location>
</feature>
<evidence type="ECO:0000259" key="6">
    <source>
        <dbReference type="Pfam" id="PF21725"/>
    </source>
</evidence>
<dbReference type="Pfam" id="PF25023">
    <property type="entry name" value="TEN_YD-shell"/>
    <property type="match status" value="2"/>
</dbReference>
<feature type="transmembrane region" description="Helical" evidence="3">
    <location>
        <begin position="224"/>
        <end position="254"/>
    </location>
</feature>
<reference evidence="8 9" key="1">
    <citation type="submission" date="2018-05" db="EMBL/GenBank/DDBJ databases">
        <title>Streptomyces venezuelae.</title>
        <authorList>
            <person name="Kim W."/>
            <person name="Lee N."/>
            <person name="Cho B.-K."/>
        </authorList>
    </citation>
    <scope>NUCLEOTIDE SEQUENCE [LARGE SCALE GENOMIC DNA]</scope>
    <source>
        <strain evidence="8 9">ATCC 14584</strain>
    </source>
</reference>
<sequence length="1511" mass="164131">MRSLAKNLHDFADDVGKVLRDIKGMAGDEAILKWVGKTADAFTEKFEDAPDKLKKLRKSYEMAGDALSAYWPELERAQTLADKALVKGREAQADLSSAKSRLSSADSWVERAGKEADKYKDKPGGGKDVPKPDEDKVKAATRNAHSAEKAQKSAQGDVDSAKSALEAAKKMAADARKMREEAAGTAKKKIDEASDAGIPNRKWWEEIGDWVSDNWDTIVAVCKVVVAVVGIIAMIIGGPILAAIVIVAAVIVLADTLNKYAKGQAGLLDVAFAALDCVPGMKGLTTAAKLGKGLKGLKAMGLKGMAQGVKGLGKNAKNMLADSGRGAFDRARNVVRSRGSDPVDMATGGMFLPQIDITLPGALPLTFRRRVASDYRAGWWFGPTWASTVDQRLEVDEEGIVFVTEDGLLLTYPVLRAGDPPALPKSGPRWPLSRLSNGGYRVENPLDGLGHHFGSPVDGLARLELTTDRNGNSISYDYDEYGRPTGLRHSGGYHLKVEVEGGRVTSLGLGNAASDGGDVMVKRFGYDEQGNLAEDVNSSGLALRFTYDERLRVTSWTDRNDRSYSYAYDERDRCTAEGGEAGHLAVTLSYDGTDPRWPDCRVTSLTTAQGAVSRFVVNDRCQVIAEIDPLGGVVGTTYDANHHVVSRTDELGHVTRVSNTAAGLPQTLTRADGSTLRYVYDATANPTAVTLPDGSTWLREYDERGNCTAVTEPSGAVTRYTYDEAGHLVRVTDTLGHERFVQCNAAGLPTETSEPGGDRSVWTYDAFGRPATISDSPGSSTRLTWTTEGQLSQRTAPDGSVESWDYDGEGNCVSYVTPTGAVSRFTYTHFDLPASRTEPDGAHYTFAHDAQLRLTEVVNPQGAKWKYIYDAAGRLTSETDFDGRTLAYTRDAAGRLTSRTNACGQTIHFAYDAVGHVVSRTSDGRTTTFSYGLDDLLGHATNPDGNTLTRLHDSNGQLTSESFDGRSLCLEYDQLGRRIRRTTASGAITAWEYDAAGNLNELTASGHSIRFDRDASGRELSRHIDGTVTLTHTFDELGLLSSQAVTAADGRSIQQRAYTYRQDGYPTTVQNQLNGTQHFTLDATGRVTSVKGRDWLERYAYDDAGNQVDAYWPATHPGHEATGGRSYSGTRLTGAGNVHYEHDAAGRIVLRRKTRISRKPEIWRYTWDAEDRLVSTTTPDGTHWHYQYDPLGRRSSKQRLADDGHTVLEQVTFTWDGFALCEQTTTGLELPNAISVTWDHLGLQPVAQRERVAALDAPQDEIDARFFAIVTDLVGSPTELIGESGEIAWRTRSTVWGTTSWNAGATAYTPLRFPGQYHDPETGLHYNCFRHYDPESGRYLTPDPLGLKPAPNALAYVHNPHVWADPLGLSPYYSEIAANGQRGPAYAEVTPQTLIDAQNNLIGAPAGRGRRYATPGFQGGAAGHSRGHLIGQQFGGDGRDMRNLVTQSATQNNGPISDAEGIIADHVRNSGNTVVMSVTPEYANGGVVPSHVLIEAADDYGWSFSRRLSNM</sequence>
<organism evidence="8 9">
    <name type="scientific">Streptomyces venezuelae</name>
    <dbReference type="NCBI Taxonomy" id="54571"/>
    <lineage>
        <taxon>Bacteria</taxon>
        <taxon>Bacillati</taxon>
        <taxon>Actinomycetota</taxon>
        <taxon>Actinomycetes</taxon>
        <taxon>Kitasatosporales</taxon>
        <taxon>Streptomycetaceae</taxon>
        <taxon>Streptomyces</taxon>
    </lineage>
</organism>
<dbReference type="InterPro" id="IPR056823">
    <property type="entry name" value="TEN-like_YD-shell"/>
</dbReference>
<feature type="region of interest" description="Disordered" evidence="2">
    <location>
        <begin position="92"/>
        <end position="161"/>
    </location>
</feature>
<evidence type="ECO:0000259" key="4">
    <source>
        <dbReference type="Pfam" id="PF13930"/>
    </source>
</evidence>
<dbReference type="Gene3D" id="2.180.10.10">
    <property type="entry name" value="RHS repeat-associated core"/>
    <property type="match status" value="2"/>
</dbReference>
<keyword evidence="3" id="KW-0812">Transmembrane</keyword>
<accession>A0A5P2BUU3</accession>
<evidence type="ECO:0000259" key="7">
    <source>
        <dbReference type="Pfam" id="PF25023"/>
    </source>
</evidence>
<dbReference type="InterPro" id="IPR044927">
    <property type="entry name" value="Endonuclea_NS_2"/>
</dbReference>
<keyword evidence="3" id="KW-0472">Membrane</keyword>
<dbReference type="Proteomes" id="UP000322927">
    <property type="component" value="Chromosome"/>
</dbReference>
<dbReference type="InterPro" id="IPR044929">
    <property type="entry name" value="DNA/RNA_non-sp_Endonuclease_sf"/>
</dbReference>
<evidence type="ECO:0000313" key="8">
    <source>
        <dbReference type="EMBL" id="QES34023.1"/>
    </source>
</evidence>
<feature type="domain" description="Putative T7SS secretion signal" evidence="6">
    <location>
        <begin position="2"/>
        <end position="196"/>
    </location>
</feature>
<proteinExistence type="predicted"/>
<evidence type="ECO:0000256" key="3">
    <source>
        <dbReference type="SAM" id="Phobius"/>
    </source>
</evidence>
<feature type="domain" description="DUF6531" evidence="5">
    <location>
        <begin position="341"/>
        <end position="412"/>
    </location>
</feature>
<keyword evidence="1" id="KW-0677">Repeat</keyword>
<protein>
    <recommendedName>
        <fullName evidence="10">Rhs protein</fullName>
    </recommendedName>
</protein>